<dbReference type="PRINTS" id="PR01021">
    <property type="entry name" value="OMPADOMAIN"/>
</dbReference>
<evidence type="ECO:0000256" key="2">
    <source>
        <dbReference type="ARBA" id="ARBA00023136"/>
    </source>
</evidence>
<dbReference type="SUPFAM" id="SSF103088">
    <property type="entry name" value="OmpA-like"/>
    <property type="match status" value="1"/>
</dbReference>
<dbReference type="InterPro" id="IPR036737">
    <property type="entry name" value="OmpA-like_sf"/>
</dbReference>
<sequence length="224" mass="23531">MKYTKKPLMLLAGASLLTATACTDPGYVGNGGSTQNPNRNTQQGALIGGLLGAGVGAIASDKKGKGAIIGGLAGAGVGAAIGYSLDKQEAELRQQLENEDIRITNTGDRLIVTMPQDLLFDTDSARLNRGLRSDLRKVASSLQQYPQSTVQVIGHTDNTGTAAYNQDLSVRRANAVADVLTNNGVPFNRINAFGRGEDQPIASNLTEEGKAQNRRVEIVILPTA</sequence>
<evidence type="ECO:0000256" key="4">
    <source>
        <dbReference type="PROSITE-ProRule" id="PRU00473"/>
    </source>
</evidence>
<evidence type="ECO:0000259" key="6">
    <source>
        <dbReference type="PROSITE" id="PS51123"/>
    </source>
</evidence>
<keyword evidence="7" id="KW-0449">Lipoprotein</keyword>
<dbReference type="Gene3D" id="3.30.1330.60">
    <property type="entry name" value="OmpA-like domain"/>
    <property type="match status" value="1"/>
</dbReference>
<keyword evidence="8" id="KW-1185">Reference proteome</keyword>
<dbReference type="InterPro" id="IPR027367">
    <property type="entry name" value="Gly-zipper_YMGG"/>
</dbReference>
<feature type="signal peptide" evidence="5">
    <location>
        <begin position="1"/>
        <end position="21"/>
    </location>
</feature>
<proteinExistence type="predicted"/>
<protein>
    <submittedName>
        <fullName evidence="7">Putative lipoprotein YiaD</fullName>
    </submittedName>
</protein>
<dbReference type="EMBL" id="FWXB01000003">
    <property type="protein sequence ID" value="SMC11518.1"/>
    <property type="molecule type" value="Genomic_DNA"/>
</dbReference>
<organism evidence="7 8">
    <name type="scientific">Roseovarius aestuarii</name>
    <dbReference type="NCBI Taxonomy" id="475083"/>
    <lineage>
        <taxon>Bacteria</taxon>
        <taxon>Pseudomonadati</taxon>
        <taxon>Pseudomonadota</taxon>
        <taxon>Alphaproteobacteria</taxon>
        <taxon>Rhodobacterales</taxon>
        <taxon>Roseobacteraceae</taxon>
        <taxon>Roseovarius</taxon>
    </lineage>
</organism>
<dbReference type="OrthoDB" id="9782229at2"/>
<dbReference type="RefSeq" id="WP_085799551.1">
    <property type="nucleotide sequence ID" value="NZ_FWXB01000003.1"/>
</dbReference>
<dbReference type="InterPro" id="IPR006665">
    <property type="entry name" value="OmpA-like"/>
</dbReference>
<dbReference type="PANTHER" id="PTHR30329">
    <property type="entry name" value="STATOR ELEMENT OF FLAGELLAR MOTOR COMPLEX"/>
    <property type="match status" value="1"/>
</dbReference>
<keyword evidence="3" id="KW-0998">Cell outer membrane</keyword>
<dbReference type="PROSITE" id="PS51257">
    <property type="entry name" value="PROKAR_LIPOPROTEIN"/>
    <property type="match status" value="1"/>
</dbReference>
<dbReference type="GO" id="GO:0009279">
    <property type="term" value="C:cell outer membrane"/>
    <property type="evidence" value="ECO:0007669"/>
    <property type="project" value="UniProtKB-SubCell"/>
</dbReference>
<dbReference type="Pfam" id="PF00691">
    <property type="entry name" value="OmpA"/>
    <property type="match status" value="1"/>
</dbReference>
<reference evidence="7 8" key="1">
    <citation type="submission" date="2017-03" db="EMBL/GenBank/DDBJ databases">
        <authorList>
            <person name="Afonso C.L."/>
            <person name="Miller P.J."/>
            <person name="Scott M.A."/>
            <person name="Spackman E."/>
            <person name="Goraichik I."/>
            <person name="Dimitrov K.M."/>
            <person name="Suarez D.L."/>
            <person name="Swayne D.E."/>
        </authorList>
    </citation>
    <scope>NUCLEOTIDE SEQUENCE [LARGE SCALE GENOMIC DNA]</scope>
    <source>
        <strain evidence="7 8">CECT 7745</strain>
    </source>
</reference>
<name>A0A1X7BPE6_9RHOB</name>
<dbReference type="PRINTS" id="PR01023">
    <property type="entry name" value="NAFLGMOTY"/>
</dbReference>
<feature type="domain" description="OmpA-like" evidence="6">
    <location>
        <begin position="107"/>
        <end position="224"/>
    </location>
</feature>
<dbReference type="InterPro" id="IPR050330">
    <property type="entry name" value="Bact_OuterMem_StrucFunc"/>
</dbReference>
<keyword evidence="2 4" id="KW-0472">Membrane</keyword>
<keyword evidence="5" id="KW-0732">Signal</keyword>
<dbReference type="PANTHER" id="PTHR30329:SF21">
    <property type="entry name" value="LIPOPROTEIN YIAD-RELATED"/>
    <property type="match status" value="1"/>
</dbReference>
<evidence type="ECO:0000313" key="7">
    <source>
        <dbReference type="EMBL" id="SMC11518.1"/>
    </source>
</evidence>
<evidence type="ECO:0000313" key="8">
    <source>
        <dbReference type="Proteomes" id="UP000193224"/>
    </source>
</evidence>
<dbReference type="AlphaFoldDB" id="A0A1X7BPE6"/>
<accession>A0A1X7BPE6</accession>
<evidence type="ECO:0000256" key="5">
    <source>
        <dbReference type="SAM" id="SignalP"/>
    </source>
</evidence>
<dbReference type="CDD" id="cd07185">
    <property type="entry name" value="OmpA_C-like"/>
    <property type="match status" value="1"/>
</dbReference>
<feature type="chain" id="PRO_5012055641" evidence="5">
    <location>
        <begin position="22"/>
        <end position="224"/>
    </location>
</feature>
<evidence type="ECO:0000256" key="3">
    <source>
        <dbReference type="ARBA" id="ARBA00023237"/>
    </source>
</evidence>
<dbReference type="Proteomes" id="UP000193224">
    <property type="component" value="Unassembled WGS sequence"/>
</dbReference>
<dbReference type="Pfam" id="PF13441">
    <property type="entry name" value="Gly-zipper_YMGG"/>
    <property type="match status" value="1"/>
</dbReference>
<dbReference type="PROSITE" id="PS51123">
    <property type="entry name" value="OMPA_2"/>
    <property type="match status" value="1"/>
</dbReference>
<evidence type="ECO:0000256" key="1">
    <source>
        <dbReference type="ARBA" id="ARBA00004442"/>
    </source>
</evidence>
<gene>
    <name evidence="7" type="primary">yiaD</name>
    <name evidence="7" type="ORF">ROA7745_01331</name>
</gene>
<dbReference type="InterPro" id="IPR006664">
    <property type="entry name" value="OMP_bac"/>
</dbReference>
<comment type="subcellular location">
    <subcellularLocation>
        <location evidence="1">Cell outer membrane</location>
    </subcellularLocation>
</comment>